<organism evidence="4 5">
    <name type="scientific">Effrenium voratum</name>
    <dbReference type="NCBI Taxonomy" id="2562239"/>
    <lineage>
        <taxon>Eukaryota</taxon>
        <taxon>Sar</taxon>
        <taxon>Alveolata</taxon>
        <taxon>Dinophyceae</taxon>
        <taxon>Suessiales</taxon>
        <taxon>Symbiodiniaceae</taxon>
        <taxon>Effrenium</taxon>
    </lineage>
</organism>
<dbReference type="Gene3D" id="3.40.50.720">
    <property type="entry name" value="NAD(P)-binding Rossmann-like Domain"/>
    <property type="match status" value="1"/>
</dbReference>
<evidence type="ECO:0000313" key="4">
    <source>
        <dbReference type="EMBL" id="CAJ1388208.1"/>
    </source>
</evidence>
<dbReference type="GO" id="GO:0016491">
    <property type="term" value="F:oxidoreductase activity"/>
    <property type="evidence" value="ECO:0007669"/>
    <property type="project" value="UniProtKB-KW"/>
</dbReference>
<dbReference type="EMBL" id="CAUJNA010001656">
    <property type="protein sequence ID" value="CAJ1388208.1"/>
    <property type="molecule type" value="Genomic_DNA"/>
</dbReference>
<dbReference type="InterPro" id="IPR002347">
    <property type="entry name" value="SDR_fam"/>
</dbReference>
<feature type="chain" id="PRO_5041384491" evidence="3">
    <location>
        <begin position="22"/>
        <end position="296"/>
    </location>
</feature>
<evidence type="ECO:0000256" key="1">
    <source>
        <dbReference type="ARBA" id="ARBA00006484"/>
    </source>
</evidence>
<comment type="similarity">
    <text evidence="1">Belongs to the short-chain dehydrogenases/reductases (SDR) family.</text>
</comment>
<dbReference type="Proteomes" id="UP001178507">
    <property type="component" value="Unassembled WGS sequence"/>
</dbReference>
<dbReference type="PRINTS" id="PR00081">
    <property type="entry name" value="GDHRDH"/>
</dbReference>
<accession>A0AA36IK46</accession>
<keyword evidence="2" id="KW-0560">Oxidoreductase</keyword>
<gene>
    <name evidence="4" type="ORF">EVOR1521_LOCUS14132</name>
</gene>
<name>A0AA36IK46_9DINO</name>
<evidence type="ECO:0000256" key="3">
    <source>
        <dbReference type="SAM" id="SignalP"/>
    </source>
</evidence>
<dbReference type="PANTHER" id="PTHR24320">
    <property type="entry name" value="RETINOL DEHYDROGENASE"/>
    <property type="match status" value="1"/>
</dbReference>
<dbReference type="PANTHER" id="PTHR24320:SF148">
    <property type="entry name" value="NAD(P)-BINDING ROSSMANN-FOLD SUPERFAMILY PROTEIN"/>
    <property type="match status" value="1"/>
</dbReference>
<dbReference type="InterPro" id="IPR036291">
    <property type="entry name" value="NAD(P)-bd_dom_sf"/>
</dbReference>
<protein>
    <submittedName>
        <fullName evidence="4">Uncharacterized protein</fullName>
    </submittedName>
</protein>
<sequence length="296" mass="31897">MVRTAGLTLLAILLLWLPKEASFWAMTAPTYLVTGATDGIGRYTAELLAKRGSGVLVHGRSERRVADTVRRLKSLSAEADVQGFVADLSLMSDVRKLAEEVKLKFPVLQGLLNNAGTFDGDYTGNRVVTKEGNEYSLAVNVLAPFLLSSLLLENVKASGSGRLIITSSMSAGYQKGLKDLQLEHSYSAHNAYSLSKLCDLMIAKEMSRRYGSPPELCIHTLDPDPTSSWIDTKMLRAGWSSGGHPVTRATASFTMLTAEKYGQSTGISWGCGGGGSQSECEKLWEDLVALTGAAWP</sequence>
<dbReference type="AlphaFoldDB" id="A0AA36IK46"/>
<dbReference type="SUPFAM" id="SSF51735">
    <property type="entry name" value="NAD(P)-binding Rossmann-fold domains"/>
    <property type="match status" value="1"/>
</dbReference>
<evidence type="ECO:0000313" key="5">
    <source>
        <dbReference type="Proteomes" id="UP001178507"/>
    </source>
</evidence>
<evidence type="ECO:0000256" key="2">
    <source>
        <dbReference type="ARBA" id="ARBA00023002"/>
    </source>
</evidence>
<keyword evidence="5" id="KW-1185">Reference proteome</keyword>
<keyword evidence="3" id="KW-0732">Signal</keyword>
<proteinExistence type="inferred from homology"/>
<feature type="signal peptide" evidence="3">
    <location>
        <begin position="1"/>
        <end position="21"/>
    </location>
</feature>
<reference evidence="4" key="1">
    <citation type="submission" date="2023-08" db="EMBL/GenBank/DDBJ databases">
        <authorList>
            <person name="Chen Y."/>
            <person name="Shah S."/>
            <person name="Dougan E. K."/>
            <person name="Thang M."/>
            <person name="Chan C."/>
        </authorList>
    </citation>
    <scope>NUCLEOTIDE SEQUENCE</scope>
</reference>
<dbReference type="Pfam" id="PF00106">
    <property type="entry name" value="adh_short"/>
    <property type="match status" value="1"/>
</dbReference>
<comment type="caution">
    <text evidence="4">The sequence shown here is derived from an EMBL/GenBank/DDBJ whole genome shotgun (WGS) entry which is preliminary data.</text>
</comment>